<dbReference type="EMBL" id="KQ971354">
    <property type="protein sequence ID" value="EFA06093.1"/>
    <property type="molecule type" value="Genomic_DNA"/>
</dbReference>
<accession>D6WQC0</accession>
<dbReference type="SUPFAM" id="SSF50978">
    <property type="entry name" value="WD40 repeat-like"/>
    <property type="match status" value="1"/>
</dbReference>
<feature type="coiled-coil region" evidence="5">
    <location>
        <begin position="508"/>
        <end position="535"/>
    </location>
</feature>
<proteinExistence type="predicted"/>
<evidence type="ECO:0000313" key="8">
    <source>
        <dbReference type="Proteomes" id="UP000007266"/>
    </source>
</evidence>
<dbReference type="GO" id="GO:0007020">
    <property type="term" value="P:microtubule nucleation"/>
    <property type="evidence" value="ECO:0000318"/>
    <property type="project" value="GO_Central"/>
</dbReference>
<evidence type="ECO:0000256" key="1">
    <source>
        <dbReference type="ARBA" id="ARBA00022540"/>
    </source>
</evidence>
<dbReference type="GO" id="GO:0043015">
    <property type="term" value="F:gamma-tubulin binding"/>
    <property type="evidence" value="ECO:0000318"/>
    <property type="project" value="GO_Central"/>
</dbReference>
<dbReference type="InterPro" id="IPR036322">
    <property type="entry name" value="WD40_repeat_dom_sf"/>
</dbReference>
<keyword evidence="4" id="KW-0648">Protein biosynthesis</keyword>
<dbReference type="PhylomeDB" id="D6WQC0"/>
<sequence length="535" mass="59692">MSIASASTSVKFHEFPSGNVFHNYQPGPQIDGPIRSISWSKDGNWLALVPYSGLAEIISIKDQLKLIHTIQSIEEPSCASFQNTTKKNIAIGTKSGQVFVYDIKARNVKKRFPRATSVVTRVEFTSKDNHVVAACESGEAYLYSHVQNTLSGSFKIPRSQSISALRTNPIKRNYVVAGSNEGVVAVWDIHGNKNKFFIGSHKAPVTAVAFSPVNSDFVVSTGLDRQFCFYDIGANKCIGNIFVENSMTAVDFSPDGKYVVLGSQQGKIYVYDVKNMQQPVCSFFGHNGAVEHLAFRKSEDYETSFMSSEEIRESNANETHRSVESFNIICTEATSEKIQSSTKPEDSFLAELGLDKNNTGGSSVQGSYKLTDQSTKHLMLKYTPNNPSKILQDKLFSNMQTSTPETYNFDLNPPLSPIVTLEQKMDCGDSEKANTDDLARFVKTTIRDELKIASEELKTEMKYQTTNVLYQTRQLFLNLMMATVKESIKVENQFNSLRDELLSGVPQSQSLLEENLMLKQKIALLEEEISLLKHD</sequence>
<dbReference type="InterPro" id="IPR001680">
    <property type="entry name" value="WD40_rpt"/>
</dbReference>
<dbReference type="SMART" id="SM00320">
    <property type="entry name" value="WD40"/>
    <property type="match status" value="6"/>
</dbReference>
<dbReference type="eggNOG" id="KOG4378">
    <property type="taxonomic scope" value="Eukaryota"/>
</dbReference>
<dbReference type="GO" id="GO:0005814">
    <property type="term" value="C:centriole"/>
    <property type="evidence" value="ECO:0000318"/>
    <property type="project" value="GO_Central"/>
</dbReference>
<dbReference type="GO" id="GO:0036064">
    <property type="term" value="C:ciliary basal body"/>
    <property type="evidence" value="ECO:0000318"/>
    <property type="project" value="GO_Central"/>
</dbReference>
<dbReference type="PANTHER" id="PTHR44414">
    <property type="entry name" value="PROTEIN NEDD1"/>
    <property type="match status" value="1"/>
</dbReference>
<keyword evidence="5" id="KW-0175">Coiled coil</keyword>
<dbReference type="Gene3D" id="2.130.10.10">
    <property type="entry name" value="YVTN repeat-like/Quinoprotein amine dehydrogenase"/>
    <property type="match status" value="2"/>
</dbReference>
<gene>
    <name evidence="7" type="primary">AUGUSTUS-3.0.2_08935</name>
    <name evidence="7" type="ORF">TcasGA2_TC008935</name>
</gene>
<dbReference type="InParanoid" id="D6WQC0"/>
<dbReference type="KEGG" id="tca:661935"/>
<dbReference type="InterPro" id="IPR013979">
    <property type="entry name" value="TIF_beta_prop-like"/>
</dbReference>
<keyword evidence="2" id="KW-0853">WD repeat</keyword>
<dbReference type="GO" id="GO:0000278">
    <property type="term" value="P:mitotic cell cycle"/>
    <property type="evidence" value="ECO:0000318"/>
    <property type="project" value="GO_Central"/>
</dbReference>
<dbReference type="FunFam" id="2.130.10.10:FF:003659">
    <property type="entry name" value="Uncharacterized protein"/>
    <property type="match status" value="1"/>
</dbReference>
<evidence type="ECO:0000259" key="6">
    <source>
        <dbReference type="Pfam" id="PF08662"/>
    </source>
</evidence>
<reference evidence="7 8" key="1">
    <citation type="journal article" date="2008" name="Nature">
        <title>The genome of the model beetle and pest Tribolium castaneum.</title>
        <authorList>
            <consortium name="Tribolium Genome Sequencing Consortium"/>
            <person name="Richards S."/>
            <person name="Gibbs R.A."/>
            <person name="Weinstock G.M."/>
            <person name="Brown S.J."/>
            <person name="Denell R."/>
            <person name="Beeman R.W."/>
            <person name="Gibbs R."/>
            <person name="Beeman R.W."/>
            <person name="Brown S.J."/>
            <person name="Bucher G."/>
            <person name="Friedrich M."/>
            <person name="Grimmelikhuijzen C.J."/>
            <person name="Klingler M."/>
            <person name="Lorenzen M."/>
            <person name="Richards S."/>
            <person name="Roth S."/>
            <person name="Schroder R."/>
            <person name="Tautz D."/>
            <person name="Zdobnov E.M."/>
            <person name="Muzny D."/>
            <person name="Gibbs R.A."/>
            <person name="Weinstock G.M."/>
            <person name="Attaway T."/>
            <person name="Bell S."/>
            <person name="Buhay C.J."/>
            <person name="Chandrabose M.N."/>
            <person name="Chavez D."/>
            <person name="Clerk-Blankenburg K.P."/>
            <person name="Cree A."/>
            <person name="Dao M."/>
            <person name="Davis C."/>
            <person name="Chacko J."/>
            <person name="Dinh H."/>
            <person name="Dugan-Rocha S."/>
            <person name="Fowler G."/>
            <person name="Garner T.T."/>
            <person name="Garnes J."/>
            <person name="Gnirke A."/>
            <person name="Hawes A."/>
            <person name="Hernandez J."/>
            <person name="Hines S."/>
            <person name="Holder M."/>
            <person name="Hume J."/>
            <person name="Jhangiani S.N."/>
            <person name="Joshi V."/>
            <person name="Khan Z.M."/>
            <person name="Jackson L."/>
            <person name="Kovar C."/>
            <person name="Kowis A."/>
            <person name="Lee S."/>
            <person name="Lewis L.R."/>
            <person name="Margolis J."/>
            <person name="Morgan M."/>
            <person name="Nazareth L.V."/>
            <person name="Nguyen N."/>
            <person name="Okwuonu G."/>
            <person name="Parker D."/>
            <person name="Richards S."/>
            <person name="Ruiz S.J."/>
            <person name="Santibanez J."/>
            <person name="Savard J."/>
            <person name="Scherer S.E."/>
            <person name="Schneider B."/>
            <person name="Sodergren E."/>
            <person name="Tautz D."/>
            <person name="Vattahil S."/>
            <person name="Villasana D."/>
            <person name="White C.S."/>
            <person name="Wright R."/>
            <person name="Park Y."/>
            <person name="Beeman R.W."/>
            <person name="Lord J."/>
            <person name="Oppert B."/>
            <person name="Lorenzen M."/>
            <person name="Brown S."/>
            <person name="Wang L."/>
            <person name="Savard J."/>
            <person name="Tautz D."/>
            <person name="Richards S."/>
            <person name="Weinstock G."/>
            <person name="Gibbs R.A."/>
            <person name="Liu Y."/>
            <person name="Worley K."/>
            <person name="Weinstock G."/>
            <person name="Elsik C.G."/>
            <person name="Reese J.T."/>
            <person name="Elhaik E."/>
            <person name="Landan G."/>
            <person name="Graur D."/>
            <person name="Arensburger P."/>
            <person name="Atkinson P."/>
            <person name="Beeman R.W."/>
            <person name="Beidler J."/>
            <person name="Brown S.J."/>
            <person name="Demuth J.P."/>
            <person name="Drury D.W."/>
            <person name="Du Y.Z."/>
            <person name="Fujiwara H."/>
            <person name="Lorenzen M."/>
            <person name="Maselli V."/>
            <person name="Osanai M."/>
            <person name="Park Y."/>
            <person name="Robertson H.M."/>
            <person name="Tu Z."/>
            <person name="Wang J.J."/>
            <person name="Wang S."/>
            <person name="Richards S."/>
            <person name="Song H."/>
            <person name="Zhang L."/>
            <person name="Sodergren E."/>
            <person name="Werner D."/>
            <person name="Stanke M."/>
            <person name="Morgenstern B."/>
            <person name="Solovyev V."/>
            <person name="Kosarev P."/>
            <person name="Brown G."/>
            <person name="Chen H.C."/>
            <person name="Ermolaeva O."/>
            <person name="Hlavina W."/>
            <person name="Kapustin Y."/>
            <person name="Kiryutin B."/>
            <person name="Kitts P."/>
            <person name="Maglott D."/>
            <person name="Pruitt K."/>
            <person name="Sapojnikov V."/>
            <person name="Souvorov A."/>
            <person name="Mackey A.J."/>
            <person name="Waterhouse R.M."/>
            <person name="Wyder S."/>
            <person name="Zdobnov E.M."/>
            <person name="Zdobnov E.M."/>
            <person name="Wyder S."/>
            <person name="Kriventseva E.V."/>
            <person name="Kadowaki T."/>
            <person name="Bork P."/>
            <person name="Aranda M."/>
            <person name="Bao R."/>
            <person name="Beermann A."/>
            <person name="Berns N."/>
            <person name="Bolognesi R."/>
            <person name="Bonneton F."/>
            <person name="Bopp D."/>
            <person name="Brown S.J."/>
            <person name="Bucher G."/>
            <person name="Butts T."/>
            <person name="Chaumot A."/>
            <person name="Denell R.E."/>
            <person name="Ferrier D.E."/>
            <person name="Friedrich M."/>
            <person name="Gordon C.M."/>
            <person name="Jindra M."/>
            <person name="Klingler M."/>
            <person name="Lan Q."/>
            <person name="Lattorff H.M."/>
            <person name="Laudet V."/>
            <person name="von Levetsow C."/>
            <person name="Liu Z."/>
            <person name="Lutz R."/>
            <person name="Lynch J.A."/>
            <person name="da Fonseca R.N."/>
            <person name="Posnien N."/>
            <person name="Reuter R."/>
            <person name="Roth S."/>
            <person name="Savard J."/>
            <person name="Schinko J.B."/>
            <person name="Schmitt C."/>
            <person name="Schoppmeier M."/>
            <person name="Schroder R."/>
            <person name="Shippy T.D."/>
            <person name="Simonnet F."/>
            <person name="Marques-Souza H."/>
            <person name="Tautz D."/>
            <person name="Tomoyasu Y."/>
            <person name="Trauner J."/>
            <person name="Van der Zee M."/>
            <person name="Vervoort M."/>
            <person name="Wittkopp N."/>
            <person name="Wimmer E.A."/>
            <person name="Yang X."/>
            <person name="Jones A.K."/>
            <person name="Sattelle D.B."/>
            <person name="Ebert P.R."/>
            <person name="Nelson D."/>
            <person name="Scott J.G."/>
            <person name="Beeman R.W."/>
            <person name="Muthukrishnan S."/>
            <person name="Kramer K.J."/>
            <person name="Arakane Y."/>
            <person name="Beeman R.W."/>
            <person name="Zhu Q."/>
            <person name="Hogenkamp D."/>
            <person name="Dixit R."/>
            <person name="Oppert B."/>
            <person name="Jiang H."/>
            <person name="Zou Z."/>
            <person name="Marshall J."/>
            <person name="Elpidina E."/>
            <person name="Vinokurov K."/>
            <person name="Oppert C."/>
            <person name="Zou Z."/>
            <person name="Evans J."/>
            <person name="Lu Z."/>
            <person name="Zhao P."/>
            <person name="Sumathipala N."/>
            <person name="Altincicek B."/>
            <person name="Vilcinskas A."/>
            <person name="Williams M."/>
            <person name="Hultmark D."/>
            <person name="Hetru C."/>
            <person name="Jiang H."/>
            <person name="Grimmelikhuijzen C.J."/>
            <person name="Hauser F."/>
            <person name="Cazzamali G."/>
            <person name="Williamson M."/>
            <person name="Park Y."/>
            <person name="Li B."/>
            <person name="Tanaka Y."/>
            <person name="Predel R."/>
            <person name="Neupert S."/>
            <person name="Schachtner J."/>
            <person name="Verleyen P."/>
            <person name="Raible F."/>
            <person name="Bork P."/>
            <person name="Friedrich M."/>
            <person name="Walden K.K."/>
            <person name="Robertson H.M."/>
            <person name="Angeli S."/>
            <person name="Foret S."/>
            <person name="Bucher G."/>
            <person name="Schuetz S."/>
            <person name="Maleszka R."/>
            <person name="Wimmer E.A."/>
            <person name="Beeman R.W."/>
            <person name="Lorenzen M."/>
            <person name="Tomoyasu Y."/>
            <person name="Miller S.C."/>
            <person name="Grossmann D."/>
            <person name="Bucher G."/>
        </authorList>
    </citation>
    <scope>NUCLEOTIDE SEQUENCE [LARGE SCALE GENOMIC DNA]</scope>
    <source>
        <strain evidence="7 8">Georgia GA2</strain>
    </source>
</reference>
<dbReference type="OrthoDB" id="1602884at2759"/>
<dbReference type="GO" id="GO:0005813">
    <property type="term" value="C:centrosome"/>
    <property type="evidence" value="ECO:0000318"/>
    <property type="project" value="GO_Central"/>
</dbReference>
<protein>
    <recommendedName>
        <fullName evidence="6">Translation initiation factor beta propellor-like domain-containing protein</fullName>
    </recommendedName>
</protein>
<evidence type="ECO:0000256" key="3">
    <source>
        <dbReference type="ARBA" id="ARBA00022737"/>
    </source>
</evidence>
<feature type="domain" description="Translation initiation factor beta propellor-like" evidence="6">
    <location>
        <begin position="200"/>
        <end position="278"/>
    </location>
</feature>
<dbReference type="Pfam" id="PF08662">
    <property type="entry name" value="eIF2A"/>
    <property type="match status" value="1"/>
</dbReference>
<reference evidence="7 8" key="2">
    <citation type="journal article" date="2010" name="Nucleic Acids Res.">
        <title>BeetleBase in 2010: revisions to provide comprehensive genomic information for Tribolium castaneum.</title>
        <authorList>
            <person name="Kim H.S."/>
            <person name="Murphy T."/>
            <person name="Xia J."/>
            <person name="Caragea D."/>
            <person name="Park Y."/>
            <person name="Beeman R.W."/>
            <person name="Lorenzen M.D."/>
            <person name="Butcher S."/>
            <person name="Manak J.R."/>
            <person name="Brown S.J."/>
        </authorList>
    </citation>
    <scope>GENOME REANNOTATION</scope>
    <source>
        <strain evidence="7 8">Georgia GA2</strain>
    </source>
</reference>
<organism evidence="7 8">
    <name type="scientific">Tribolium castaneum</name>
    <name type="common">Red flour beetle</name>
    <dbReference type="NCBI Taxonomy" id="7070"/>
    <lineage>
        <taxon>Eukaryota</taxon>
        <taxon>Metazoa</taxon>
        <taxon>Ecdysozoa</taxon>
        <taxon>Arthropoda</taxon>
        <taxon>Hexapoda</taxon>
        <taxon>Insecta</taxon>
        <taxon>Pterygota</taxon>
        <taxon>Neoptera</taxon>
        <taxon>Endopterygota</taxon>
        <taxon>Coleoptera</taxon>
        <taxon>Polyphaga</taxon>
        <taxon>Cucujiformia</taxon>
        <taxon>Tenebrionidae</taxon>
        <taxon>Tenebrionidae incertae sedis</taxon>
        <taxon>Tribolium</taxon>
    </lineage>
</organism>
<evidence type="ECO:0000256" key="5">
    <source>
        <dbReference type="SAM" id="Coils"/>
    </source>
</evidence>
<dbReference type="Proteomes" id="UP000007266">
    <property type="component" value="Linkage group 7"/>
</dbReference>
<evidence type="ECO:0000256" key="4">
    <source>
        <dbReference type="ARBA" id="ARBA00022917"/>
    </source>
</evidence>
<keyword evidence="3" id="KW-0677">Repeat</keyword>
<dbReference type="GO" id="GO:0000922">
    <property type="term" value="C:spindle pole"/>
    <property type="evidence" value="ECO:0000318"/>
    <property type="project" value="GO_Central"/>
</dbReference>
<evidence type="ECO:0000256" key="2">
    <source>
        <dbReference type="ARBA" id="ARBA00022574"/>
    </source>
</evidence>
<dbReference type="InterPro" id="IPR052818">
    <property type="entry name" value="NEDD1_Spindle_Assembly"/>
</dbReference>
<dbReference type="PANTHER" id="PTHR44414:SF1">
    <property type="entry name" value="PROTEIN NEDD1"/>
    <property type="match status" value="1"/>
</dbReference>
<dbReference type="HOGENOM" id="CLU_509366_0_0_1"/>
<name>D6WQC0_TRICA</name>
<dbReference type="AlphaFoldDB" id="D6WQC0"/>
<dbReference type="GO" id="GO:0005737">
    <property type="term" value="C:cytoplasm"/>
    <property type="evidence" value="ECO:0000318"/>
    <property type="project" value="GO_Central"/>
</dbReference>
<dbReference type="InterPro" id="IPR015943">
    <property type="entry name" value="WD40/YVTN_repeat-like_dom_sf"/>
</dbReference>
<evidence type="ECO:0000313" key="7">
    <source>
        <dbReference type="EMBL" id="EFA06093.1"/>
    </source>
</evidence>
<dbReference type="OMA" id="HIMMALT"/>
<keyword evidence="1" id="KW-0396">Initiation factor</keyword>
<dbReference type="STRING" id="7070.D6WQC0"/>
<dbReference type="GO" id="GO:0003743">
    <property type="term" value="F:translation initiation factor activity"/>
    <property type="evidence" value="ECO:0007669"/>
    <property type="project" value="UniProtKB-KW"/>
</dbReference>
<keyword evidence="8" id="KW-1185">Reference proteome</keyword>